<keyword evidence="3" id="KW-1185">Reference proteome</keyword>
<proteinExistence type="predicted"/>
<comment type="caution">
    <text evidence="2">The sequence shown here is derived from an EMBL/GenBank/DDBJ whole genome shotgun (WGS) entry which is preliminary data.</text>
</comment>
<evidence type="ECO:0000256" key="1">
    <source>
        <dbReference type="SAM" id="MobiDB-lite"/>
    </source>
</evidence>
<name>A0AAU9V4M9_EUPED</name>
<evidence type="ECO:0000313" key="3">
    <source>
        <dbReference type="Proteomes" id="UP001153954"/>
    </source>
</evidence>
<reference evidence="2" key="1">
    <citation type="submission" date="2022-03" db="EMBL/GenBank/DDBJ databases">
        <authorList>
            <person name="Tunstrom K."/>
        </authorList>
    </citation>
    <scope>NUCLEOTIDE SEQUENCE</scope>
</reference>
<protein>
    <submittedName>
        <fullName evidence="2">Uncharacterized protein</fullName>
    </submittedName>
</protein>
<dbReference type="EMBL" id="CAKOGL010000030">
    <property type="protein sequence ID" value="CAH2106916.1"/>
    <property type="molecule type" value="Genomic_DNA"/>
</dbReference>
<gene>
    <name evidence="2" type="ORF">EEDITHA_LOCUS20994</name>
</gene>
<dbReference type="AlphaFoldDB" id="A0AAU9V4M9"/>
<feature type="region of interest" description="Disordered" evidence="1">
    <location>
        <begin position="1"/>
        <end position="38"/>
    </location>
</feature>
<sequence length="117" mass="12762">MLPVQPKAVAASAAGERARRRDTSARVTHAPSLSPSQRVSGSISFLYASQRSFCCSSADRERWLAGPPDGLRDCAGAESNEYLLSFKSNISLAMFWNFFPSYSGSDDRQYSSTASVR</sequence>
<accession>A0AAU9V4M9</accession>
<dbReference type="Proteomes" id="UP001153954">
    <property type="component" value="Unassembled WGS sequence"/>
</dbReference>
<organism evidence="2 3">
    <name type="scientific">Euphydryas editha</name>
    <name type="common">Edith's checkerspot</name>
    <dbReference type="NCBI Taxonomy" id="104508"/>
    <lineage>
        <taxon>Eukaryota</taxon>
        <taxon>Metazoa</taxon>
        <taxon>Ecdysozoa</taxon>
        <taxon>Arthropoda</taxon>
        <taxon>Hexapoda</taxon>
        <taxon>Insecta</taxon>
        <taxon>Pterygota</taxon>
        <taxon>Neoptera</taxon>
        <taxon>Endopterygota</taxon>
        <taxon>Lepidoptera</taxon>
        <taxon>Glossata</taxon>
        <taxon>Ditrysia</taxon>
        <taxon>Papilionoidea</taxon>
        <taxon>Nymphalidae</taxon>
        <taxon>Nymphalinae</taxon>
        <taxon>Euphydryas</taxon>
    </lineage>
</organism>
<evidence type="ECO:0000313" key="2">
    <source>
        <dbReference type="EMBL" id="CAH2106916.1"/>
    </source>
</evidence>